<dbReference type="Pfam" id="PF17921">
    <property type="entry name" value="Integrase_H2C2"/>
    <property type="match status" value="1"/>
</dbReference>
<evidence type="ECO:0000256" key="4">
    <source>
        <dbReference type="ARBA" id="ARBA00022695"/>
    </source>
</evidence>
<reference evidence="12" key="1">
    <citation type="submission" date="2022-03" db="EMBL/GenBank/DDBJ databases">
        <authorList>
            <person name="Tunstrom K."/>
        </authorList>
    </citation>
    <scope>NUCLEOTIDE SEQUENCE</scope>
</reference>
<dbReference type="Pfam" id="PF00078">
    <property type="entry name" value="RVT_1"/>
    <property type="match status" value="1"/>
</dbReference>
<evidence type="ECO:0000313" key="12">
    <source>
        <dbReference type="EMBL" id="CAH2107633.1"/>
    </source>
</evidence>
<dbReference type="InterPro" id="IPR036397">
    <property type="entry name" value="RNaseH_sf"/>
</dbReference>
<dbReference type="InterPro" id="IPR043502">
    <property type="entry name" value="DNA/RNA_pol_sf"/>
</dbReference>
<dbReference type="GO" id="GO:0006508">
    <property type="term" value="P:proteolysis"/>
    <property type="evidence" value="ECO:0007669"/>
    <property type="project" value="UniProtKB-KW"/>
</dbReference>
<evidence type="ECO:0000256" key="2">
    <source>
        <dbReference type="ARBA" id="ARBA00022670"/>
    </source>
</evidence>
<evidence type="ECO:0000259" key="11">
    <source>
        <dbReference type="PROSITE" id="PS50994"/>
    </source>
</evidence>
<accession>A0AAU9VBW0</accession>
<dbReference type="GO" id="GO:0003676">
    <property type="term" value="F:nucleic acid binding"/>
    <property type="evidence" value="ECO:0007669"/>
    <property type="project" value="InterPro"/>
</dbReference>
<dbReference type="GO" id="GO:0003964">
    <property type="term" value="F:RNA-directed DNA polymerase activity"/>
    <property type="evidence" value="ECO:0007669"/>
    <property type="project" value="UniProtKB-KW"/>
</dbReference>
<dbReference type="Pfam" id="PF00665">
    <property type="entry name" value="rve"/>
    <property type="match status" value="1"/>
</dbReference>
<gene>
    <name evidence="12" type="ORF">EEDITHA_LOCUS21645</name>
</gene>
<dbReference type="SUPFAM" id="SSF56672">
    <property type="entry name" value="DNA/RNA polymerases"/>
    <property type="match status" value="1"/>
</dbReference>
<evidence type="ECO:0000256" key="8">
    <source>
        <dbReference type="ARBA" id="ARBA00022918"/>
    </source>
</evidence>
<dbReference type="PANTHER" id="PTHR37984:SF5">
    <property type="entry name" value="PROTEIN NYNRIN-LIKE"/>
    <property type="match status" value="1"/>
</dbReference>
<dbReference type="GO" id="GO:0008233">
    <property type="term" value="F:peptidase activity"/>
    <property type="evidence" value="ECO:0007669"/>
    <property type="project" value="UniProtKB-KW"/>
</dbReference>
<keyword evidence="4" id="KW-0548">Nucleotidyltransferase</keyword>
<evidence type="ECO:0000256" key="6">
    <source>
        <dbReference type="ARBA" id="ARBA00022759"/>
    </source>
</evidence>
<dbReference type="InterPro" id="IPR043128">
    <property type="entry name" value="Rev_trsase/Diguanyl_cyclase"/>
</dbReference>
<keyword evidence="13" id="KW-1185">Reference proteome</keyword>
<dbReference type="InterPro" id="IPR000477">
    <property type="entry name" value="RT_dom"/>
</dbReference>
<dbReference type="GO" id="GO:0004519">
    <property type="term" value="F:endonuclease activity"/>
    <property type="evidence" value="ECO:0007669"/>
    <property type="project" value="UniProtKB-KW"/>
</dbReference>
<dbReference type="Gene3D" id="3.30.420.10">
    <property type="entry name" value="Ribonuclease H-like superfamily/Ribonuclease H"/>
    <property type="match status" value="1"/>
</dbReference>
<dbReference type="FunFam" id="3.10.10.10:FF:000007">
    <property type="entry name" value="Retrovirus-related Pol polyprotein from transposon 17.6-like Protein"/>
    <property type="match status" value="1"/>
</dbReference>
<feature type="domain" description="Integrase catalytic" evidence="11">
    <location>
        <begin position="370"/>
        <end position="523"/>
    </location>
</feature>
<keyword evidence="8" id="KW-0695">RNA-directed DNA polymerase</keyword>
<evidence type="ECO:0000313" key="13">
    <source>
        <dbReference type="Proteomes" id="UP001153954"/>
    </source>
</evidence>
<dbReference type="PROSITE" id="PS50878">
    <property type="entry name" value="RT_POL"/>
    <property type="match status" value="1"/>
</dbReference>
<evidence type="ECO:0000256" key="3">
    <source>
        <dbReference type="ARBA" id="ARBA00022679"/>
    </source>
</evidence>
<keyword evidence="6" id="KW-0255">Endonuclease</keyword>
<evidence type="ECO:0000256" key="5">
    <source>
        <dbReference type="ARBA" id="ARBA00022722"/>
    </source>
</evidence>
<dbReference type="InterPro" id="IPR012337">
    <property type="entry name" value="RNaseH-like_sf"/>
</dbReference>
<feature type="region of interest" description="Disordered" evidence="9">
    <location>
        <begin position="622"/>
        <end position="658"/>
    </location>
</feature>
<dbReference type="EC" id="2.7.7.49" evidence="1"/>
<dbReference type="GO" id="GO:0042575">
    <property type="term" value="C:DNA polymerase complex"/>
    <property type="evidence" value="ECO:0007669"/>
    <property type="project" value="UniProtKB-ARBA"/>
</dbReference>
<dbReference type="Gene3D" id="3.30.70.270">
    <property type="match status" value="1"/>
</dbReference>
<dbReference type="GO" id="GO:0015074">
    <property type="term" value="P:DNA integration"/>
    <property type="evidence" value="ECO:0007669"/>
    <property type="project" value="InterPro"/>
</dbReference>
<evidence type="ECO:0000256" key="7">
    <source>
        <dbReference type="ARBA" id="ARBA00022801"/>
    </source>
</evidence>
<dbReference type="EMBL" id="CAKOGL010000030">
    <property type="protein sequence ID" value="CAH2107633.1"/>
    <property type="molecule type" value="Genomic_DNA"/>
</dbReference>
<protein>
    <recommendedName>
        <fullName evidence="1">RNA-directed DNA polymerase</fullName>
        <ecNumber evidence="1">2.7.7.49</ecNumber>
    </recommendedName>
</protein>
<dbReference type="PANTHER" id="PTHR37984">
    <property type="entry name" value="PROTEIN CBG26694"/>
    <property type="match status" value="1"/>
</dbReference>
<keyword evidence="7" id="KW-0378">Hydrolase</keyword>
<sequence length="658" mass="76659">MDRPVSAHLYNVECMRTEQASHRVKEVLSRLRTNHLNEEERVNLELLCERFADVFYLEGENLTFTNKIKHSIKTTDEIPIYTKSYRYPFVHRQEVRDQISKMLEQGIIRPSESAWSSPIWVVPKKVDASGKTKWRLVVDFRKLNEKTLDDKYPIPNITDILDKLGNCNYFTTLDLASGFYQVEMNPADIPKTAFTVEHGHFEFLRMPMGLKNSPSTFQRVMDNVLRDLQNTICLVYLDDVIVFSTSLQEHMEYVNPKVKTGILINPPLAMYEIIPIIQNKFKSSAMDLVLTKVELENIKDYLKQQEVIRNYHEGKTNHRGINECYLSLSNKYYWPKMKEHITKYINECNICGQAKYDRNPIKQKFQIVPPPTRPFEIVHLDLLSVESQKYLTIIDAFSKYAQAYFLKDATAVSVVQALLKFSTHHGLPMTLVTDRGPEFTNQLFLEFIKIHKIQHHKILAYTPNENGMVERLHSTLLEHLRILKLENRGESVINLMPYAILGYNSSIHSFTKCRPLDIITGHLDPRNPLDINLSENTLQLYTQEHRNKMKKVFEMINLASLHERTSITENINKDREPEQEYSPDQHIFIKNPMANRQKLAPRYTRDIVLADLPIHIYTKKKRGPVAKSRLKRVPNSSRLLQDSSPDPEPSTSGRYNTE</sequence>
<keyword evidence="2" id="KW-0645">Protease</keyword>
<dbReference type="PROSITE" id="PS50994">
    <property type="entry name" value="INTEGRASE"/>
    <property type="match status" value="1"/>
</dbReference>
<evidence type="ECO:0000256" key="1">
    <source>
        <dbReference type="ARBA" id="ARBA00012493"/>
    </source>
</evidence>
<evidence type="ECO:0000259" key="10">
    <source>
        <dbReference type="PROSITE" id="PS50878"/>
    </source>
</evidence>
<name>A0AAU9VBW0_EUPED</name>
<keyword evidence="3" id="KW-0808">Transferase</keyword>
<dbReference type="SUPFAM" id="SSF53098">
    <property type="entry name" value="Ribonuclease H-like"/>
    <property type="match status" value="1"/>
</dbReference>
<feature type="compositionally biased region" description="Basic residues" evidence="9">
    <location>
        <begin position="622"/>
        <end position="632"/>
    </location>
</feature>
<dbReference type="Gene3D" id="3.10.10.10">
    <property type="entry name" value="HIV Type 1 Reverse Transcriptase, subunit A, domain 1"/>
    <property type="match status" value="1"/>
</dbReference>
<proteinExistence type="predicted"/>
<dbReference type="InterPro" id="IPR050951">
    <property type="entry name" value="Retrovirus_Pol_polyprotein"/>
</dbReference>
<dbReference type="AlphaFoldDB" id="A0AAU9VBW0"/>
<organism evidence="12 13">
    <name type="scientific">Euphydryas editha</name>
    <name type="common">Edith's checkerspot</name>
    <dbReference type="NCBI Taxonomy" id="104508"/>
    <lineage>
        <taxon>Eukaryota</taxon>
        <taxon>Metazoa</taxon>
        <taxon>Ecdysozoa</taxon>
        <taxon>Arthropoda</taxon>
        <taxon>Hexapoda</taxon>
        <taxon>Insecta</taxon>
        <taxon>Pterygota</taxon>
        <taxon>Neoptera</taxon>
        <taxon>Endopterygota</taxon>
        <taxon>Lepidoptera</taxon>
        <taxon>Glossata</taxon>
        <taxon>Ditrysia</taxon>
        <taxon>Papilionoidea</taxon>
        <taxon>Nymphalidae</taxon>
        <taxon>Nymphalinae</taxon>
        <taxon>Euphydryas</taxon>
    </lineage>
</organism>
<evidence type="ECO:0000256" key="9">
    <source>
        <dbReference type="SAM" id="MobiDB-lite"/>
    </source>
</evidence>
<feature type="domain" description="Reverse transcriptase" evidence="10">
    <location>
        <begin position="103"/>
        <end position="290"/>
    </location>
</feature>
<dbReference type="Proteomes" id="UP001153954">
    <property type="component" value="Unassembled WGS sequence"/>
</dbReference>
<dbReference type="Gene3D" id="1.10.340.70">
    <property type="match status" value="1"/>
</dbReference>
<keyword evidence="5" id="KW-0540">Nuclease</keyword>
<dbReference type="InterPro" id="IPR041588">
    <property type="entry name" value="Integrase_H2C2"/>
</dbReference>
<dbReference type="CDD" id="cd01647">
    <property type="entry name" value="RT_LTR"/>
    <property type="match status" value="1"/>
</dbReference>
<dbReference type="InterPro" id="IPR001584">
    <property type="entry name" value="Integrase_cat-core"/>
</dbReference>
<feature type="compositionally biased region" description="Polar residues" evidence="9">
    <location>
        <begin position="634"/>
        <end position="658"/>
    </location>
</feature>
<comment type="caution">
    <text evidence="12">The sequence shown here is derived from an EMBL/GenBank/DDBJ whole genome shotgun (WGS) entry which is preliminary data.</text>
</comment>